<dbReference type="SUPFAM" id="SSF88697">
    <property type="entry name" value="PUA domain-like"/>
    <property type="match status" value="1"/>
</dbReference>
<evidence type="ECO:0000256" key="2">
    <source>
        <dbReference type="ARBA" id="ARBA00005528"/>
    </source>
</evidence>
<dbReference type="OrthoDB" id="3465at2759"/>
<evidence type="ECO:0000256" key="6">
    <source>
        <dbReference type="ARBA" id="ARBA00022603"/>
    </source>
</evidence>
<protein>
    <recommendedName>
        <fullName evidence="3">16S rRNA (uracil(1498)-N(3))-methyltransferase</fullName>
        <ecNumber evidence="3">2.1.1.193</ecNumber>
    </recommendedName>
</protein>
<feature type="domain" description="Ribosomal RNA small subunit methyltransferase E PUA-like" evidence="12">
    <location>
        <begin position="21"/>
        <end position="62"/>
    </location>
</feature>
<dbReference type="InterPro" id="IPR046886">
    <property type="entry name" value="RsmE_MTase_dom"/>
</dbReference>
<comment type="similarity">
    <text evidence="2">Belongs to the RNA methyltransferase RsmE family.</text>
</comment>
<dbReference type="GO" id="GO:0070475">
    <property type="term" value="P:rRNA base methylation"/>
    <property type="evidence" value="ECO:0007669"/>
    <property type="project" value="TreeGrafter"/>
</dbReference>
<evidence type="ECO:0000313" key="14">
    <source>
        <dbReference type="Proteomes" id="UP000076078"/>
    </source>
</evidence>
<reference evidence="13 14" key="1">
    <citation type="submission" date="2015-12" db="EMBL/GenBank/DDBJ databases">
        <title>Dictyostelia acquired genes for synthesis and detection of signals that induce cell-type specialization by lateral gene transfer from prokaryotes.</title>
        <authorList>
            <person name="Gloeckner G."/>
            <person name="Schaap P."/>
        </authorList>
    </citation>
    <scope>NUCLEOTIDE SEQUENCE [LARGE SCALE GENOMIC DNA]</scope>
    <source>
        <strain evidence="13 14">TK</strain>
    </source>
</reference>
<keyword evidence="4" id="KW-0963">Cytoplasm</keyword>
<evidence type="ECO:0000313" key="13">
    <source>
        <dbReference type="EMBL" id="KYQ94323.1"/>
    </source>
</evidence>
<dbReference type="AlphaFoldDB" id="A0A151ZK19"/>
<dbReference type="EMBL" id="LODT01000022">
    <property type="protein sequence ID" value="KYQ94323.1"/>
    <property type="molecule type" value="Genomic_DNA"/>
</dbReference>
<dbReference type="InterPro" id="IPR046887">
    <property type="entry name" value="RsmE_PUA-like"/>
</dbReference>
<keyword evidence="5" id="KW-0698">rRNA processing</keyword>
<evidence type="ECO:0000256" key="8">
    <source>
        <dbReference type="ARBA" id="ARBA00022691"/>
    </source>
</evidence>
<comment type="function">
    <text evidence="9">Specifically methylates the N3 position of the uracil ring of uridine 1498 (m3U1498) in 16S rRNA. Acts on the fully assembled 30S ribosomal subunit.</text>
</comment>
<comment type="catalytic activity">
    <reaction evidence="10">
        <text>uridine(1498) in 16S rRNA + S-adenosyl-L-methionine = N(3)-methyluridine(1498) in 16S rRNA + S-adenosyl-L-homocysteine + H(+)</text>
        <dbReference type="Rhea" id="RHEA:42920"/>
        <dbReference type="Rhea" id="RHEA-COMP:10283"/>
        <dbReference type="Rhea" id="RHEA-COMP:10284"/>
        <dbReference type="ChEBI" id="CHEBI:15378"/>
        <dbReference type="ChEBI" id="CHEBI:57856"/>
        <dbReference type="ChEBI" id="CHEBI:59789"/>
        <dbReference type="ChEBI" id="CHEBI:65315"/>
        <dbReference type="ChEBI" id="CHEBI:74502"/>
        <dbReference type="EC" id="2.1.1.193"/>
    </reaction>
</comment>
<dbReference type="PIRSF" id="PIRSF015601">
    <property type="entry name" value="MTase_slr0722"/>
    <property type="match status" value="1"/>
</dbReference>
<evidence type="ECO:0000259" key="12">
    <source>
        <dbReference type="Pfam" id="PF20260"/>
    </source>
</evidence>
<dbReference type="CDD" id="cd18084">
    <property type="entry name" value="RsmE-like"/>
    <property type="match status" value="1"/>
</dbReference>
<dbReference type="OMA" id="MLWSDSA"/>
<dbReference type="InterPro" id="IPR015947">
    <property type="entry name" value="PUA-like_sf"/>
</dbReference>
<organism evidence="13 14">
    <name type="scientific">Tieghemostelium lacteum</name>
    <name type="common">Slime mold</name>
    <name type="synonym">Dictyostelium lacteum</name>
    <dbReference type="NCBI Taxonomy" id="361077"/>
    <lineage>
        <taxon>Eukaryota</taxon>
        <taxon>Amoebozoa</taxon>
        <taxon>Evosea</taxon>
        <taxon>Eumycetozoa</taxon>
        <taxon>Dictyostelia</taxon>
        <taxon>Dictyosteliales</taxon>
        <taxon>Raperosteliaceae</taxon>
        <taxon>Tieghemostelium</taxon>
    </lineage>
</organism>
<dbReference type="NCBIfam" id="TIGR00046">
    <property type="entry name" value="RsmE family RNA methyltransferase"/>
    <property type="match status" value="1"/>
</dbReference>
<evidence type="ECO:0000256" key="10">
    <source>
        <dbReference type="ARBA" id="ARBA00047944"/>
    </source>
</evidence>
<dbReference type="InParanoid" id="A0A151ZK19"/>
<feature type="domain" description="Ribosomal RNA small subunit methyltransferase E methyltransferase" evidence="11">
    <location>
        <begin position="87"/>
        <end position="269"/>
    </location>
</feature>
<dbReference type="STRING" id="361077.A0A151ZK19"/>
<evidence type="ECO:0000256" key="1">
    <source>
        <dbReference type="ARBA" id="ARBA00004496"/>
    </source>
</evidence>
<dbReference type="SUPFAM" id="SSF75217">
    <property type="entry name" value="alpha/beta knot"/>
    <property type="match status" value="1"/>
</dbReference>
<keyword evidence="7" id="KW-0808">Transferase</keyword>
<dbReference type="Pfam" id="PF20260">
    <property type="entry name" value="PUA_4"/>
    <property type="match status" value="1"/>
</dbReference>
<gene>
    <name evidence="13" type="ORF">DLAC_04622</name>
</gene>
<dbReference type="InterPro" id="IPR029028">
    <property type="entry name" value="Alpha/beta_knot_MTases"/>
</dbReference>
<evidence type="ECO:0000256" key="7">
    <source>
        <dbReference type="ARBA" id="ARBA00022679"/>
    </source>
</evidence>
<dbReference type="GO" id="GO:0005737">
    <property type="term" value="C:cytoplasm"/>
    <property type="evidence" value="ECO:0007669"/>
    <property type="project" value="UniProtKB-SubCell"/>
</dbReference>
<evidence type="ECO:0000256" key="3">
    <source>
        <dbReference type="ARBA" id="ARBA00012328"/>
    </source>
</evidence>
<proteinExistence type="inferred from homology"/>
<keyword evidence="14" id="KW-1185">Reference proteome</keyword>
<evidence type="ECO:0000256" key="9">
    <source>
        <dbReference type="ARBA" id="ARBA00025699"/>
    </source>
</evidence>
<name>A0A151ZK19_TIELA</name>
<comment type="subcellular location">
    <subcellularLocation>
        <location evidence="1">Cytoplasm</location>
    </subcellularLocation>
</comment>
<evidence type="ECO:0000256" key="4">
    <source>
        <dbReference type="ARBA" id="ARBA00022490"/>
    </source>
</evidence>
<dbReference type="EC" id="2.1.1.193" evidence="3"/>
<dbReference type="Pfam" id="PF04452">
    <property type="entry name" value="Methyltrans_RNA"/>
    <property type="match status" value="1"/>
</dbReference>
<dbReference type="Gene3D" id="3.40.1280.10">
    <property type="match status" value="1"/>
</dbReference>
<dbReference type="InterPro" id="IPR006700">
    <property type="entry name" value="RsmE"/>
</dbReference>
<evidence type="ECO:0000259" key="11">
    <source>
        <dbReference type="Pfam" id="PF04452"/>
    </source>
</evidence>
<keyword evidence="8" id="KW-0949">S-adenosyl-L-methionine</keyword>
<dbReference type="InterPro" id="IPR029026">
    <property type="entry name" value="tRNA_m1G_MTases_N"/>
</dbReference>
<keyword evidence="6" id="KW-0489">Methyltransferase</keyword>
<dbReference type="GO" id="GO:0070042">
    <property type="term" value="F:rRNA (uridine-N3-)-methyltransferase activity"/>
    <property type="evidence" value="ECO:0007669"/>
    <property type="project" value="TreeGrafter"/>
</dbReference>
<dbReference type="PANTHER" id="PTHR30027:SF3">
    <property type="entry name" value="16S RRNA (URACIL(1498)-N(3))-METHYLTRANSFERASE"/>
    <property type="match status" value="1"/>
</dbReference>
<dbReference type="Proteomes" id="UP000076078">
    <property type="component" value="Unassembled WGS sequence"/>
</dbReference>
<sequence>MTIRRFFIDKIINDKVILVGQQHNHLRKSLRLKVGNSIELFDSNGQAYRGIISEVNKNDSKVNLVSMITSAPEDQQIESKSTGDISFPIDVATSIPKISRADWMIEKLNEIGTRSLYLLETEYSKSSAQSTISENKLDRFHRIVIESSKQSKNNRLMNICPVSSFSDFIQLQVISQRKWDHLFLGDPSGMDLPEIFKSISSKSTTKLDTNKMNRILILIGPEGGFSQKELTQLDKLLQEPTSSVVQLHKMKLGNHILRMETAAILSSGLVNIQYPYLFNNK</sequence>
<dbReference type="PANTHER" id="PTHR30027">
    <property type="entry name" value="RIBOSOMAL RNA SMALL SUBUNIT METHYLTRANSFERASE E"/>
    <property type="match status" value="1"/>
</dbReference>
<accession>A0A151ZK19</accession>
<comment type="caution">
    <text evidence="13">The sequence shown here is derived from an EMBL/GenBank/DDBJ whole genome shotgun (WGS) entry which is preliminary data.</text>
</comment>
<evidence type="ECO:0000256" key="5">
    <source>
        <dbReference type="ARBA" id="ARBA00022552"/>
    </source>
</evidence>